<protein>
    <recommendedName>
        <fullName evidence="4">Outer membrane protein beta-barrel domain-containing protein</fullName>
    </recommendedName>
</protein>
<organism evidence="2 3">
    <name type="scientific">Pyxidicoccus fallax</name>
    <dbReference type="NCBI Taxonomy" id="394095"/>
    <lineage>
        <taxon>Bacteria</taxon>
        <taxon>Pseudomonadati</taxon>
        <taxon>Myxococcota</taxon>
        <taxon>Myxococcia</taxon>
        <taxon>Myxococcales</taxon>
        <taxon>Cystobacterineae</taxon>
        <taxon>Myxococcaceae</taxon>
        <taxon>Pyxidicoccus</taxon>
    </lineage>
</organism>
<evidence type="ECO:0000313" key="3">
    <source>
        <dbReference type="Proteomes" id="UP000518300"/>
    </source>
</evidence>
<reference evidence="2 3" key="1">
    <citation type="submission" date="2020-04" db="EMBL/GenBank/DDBJ databases">
        <title>Draft genome of Pyxidicoccus fallax type strain.</title>
        <authorList>
            <person name="Whitworth D.E."/>
        </authorList>
    </citation>
    <scope>NUCLEOTIDE SEQUENCE [LARGE SCALE GENOMIC DNA]</scope>
    <source>
        <strain evidence="2 3">DSM 14698</strain>
    </source>
</reference>
<dbReference type="RefSeq" id="WP_169346141.1">
    <property type="nucleotide sequence ID" value="NZ_JABBJJ010000080.1"/>
</dbReference>
<evidence type="ECO:0000313" key="2">
    <source>
        <dbReference type="EMBL" id="NMO16853.1"/>
    </source>
</evidence>
<feature type="signal peptide" evidence="1">
    <location>
        <begin position="1"/>
        <end position="28"/>
    </location>
</feature>
<dbReference type="AlphaFoldDB" id="A0A848LGQ8"/>
<gene>
    <name evidence="2" type="ORF">HG543_18590</name>
</gene>
<evidence type="ECO:0008006" key="4">
    <source>
        <dbReference type="Google" id="ProtNLM"/>
    </source>
</evidence>
<keyword evidence="3" id="KW-1185">Reference proteome</keyword>
<feature type="chain" id="PRO_5032303640" description="Outer membrane protein beta-barrel domain-containing protein" evidence="1">
    <location>
        <begin position="29"/>
        <end position="213"/>
    </location>
</feature>
<sequence>MRVPSLNAVNVSKAVLLAVPLMAAPALADEAVGPIPGHERERQSAVLLELSPPALDASMYGIRLDIAPSMEGPFSFGLMGRAGQWGNSLGAKTRFDGIGATEIKLNYAVGADARYTLGSFANGTLKPFVGLTAGFEEFVSRSGNGPSEAATTAAFLEPTAGVMWRPGAGRVGLSARVGPGFTFTDTRDLQVQAGDLRLKPVYPTASLGLLVVL</sequence>
<accession>A0A848LGQ8</accession>
<comment type="caution">
    <text evidence="2">The sequence shown here is derived from an EMBL/GenBank/DDBJ whole genome shotgun (WGS) entry which is preliminary data.</text>
</comment>
<evidence type="ECO:0000256" key="1">
    <source>
        <dbReference type="SAM" id="SignalP"/>
    </source>
</evidence>
<name>A0A848LGQ8_9BACT</name>
<proteinExistence type="predicted"/>
<dbReference type="Proteomes" id="UP000518300">
    <property type="component" value="Unassembled WGS sequence"/>
</dbReference>
<dbReference type="EMBL" id="JABBJJ010000080">
    <property type="protein sequence ID" value="NMO16853.1"/>
    <property type="molecule type" value="Genomic_DNA"/>
</dbReference>
<keyword evidence="1" id="KW-0732">Signal</keyword>